<dbReference type="STRING" id="1450537.A0A395HSN2"/>
<dbReference type="Gene3D" id="3.80.10.10">
    <property type="entry name" value="Ribonuclease Inhibitor"/>
    <property type="match status" value="1"/>
</dbReference>
<dbReference type="VEuPathDB" id="FungiDB:BO97DRAFT_444532"/>
<dbReference type="InterPro" id="IPR032675">
    <property type="entry name" value="LRR_dom_sf"/>
</dbReference>
<reference evidence="2 3" key="1">
    <citation type="submission" date="2018-02" db="EMBL/GenBank/DDBJ databases">
        <title>The genomes of Aspergillus section Nigri reveals drivers in fungal speciation.</title>
        <authorList>
            <consortium name="DOE Joint Genome Institute"/>
            <person name="Vesth T.C."/>
            <person name="Nybo J."/>
            <person name="Theobald S."/>
            <person name="Brandl J."/>
            <person name="Frisvad J.C."/>
            <person name="Nielsen K.F."/>
            <person name="Lyhne E.K."/>
            <person name="Kogle M.E."/>
            <person name="Kuo A."/>
            <person name="Riley R."/>
            <person name="Clum A."/>
            <person name="Nolan M."/>
            <person name="Lipzen A."/>
            <person name="Salamov A."/>
            <person name="Henrissat B."/>
            <person name="Wiebenga A."/>
            <person name="De vries R.P."/>
            <person name="Grigoriev I.V."/>
            <person name="Mortensen U.H."/>
            <person name="Andersen M.R."/>
            <person name="Baker S.E."/>
        </authorList>
    </citation>
    <scope>NUCLEOTIDE SEQUENCE [LARGE SCALE GENOMIC DNA]</scope>
    <source>
        <strain evidence="2 3">CBS 101889</strain>
    </source>
</reference>
<keyword evidence="3" id="KW-1185">Reference proteome</keyword>
<evidence type="ECO:0000313" key="2">
    <source>
        <dbReference type="EMBL" id="RAL10556.1"/>
    </source>
</evidence>
<gene>
    <name evidence="2" type="ORF">BO97DRAFT_444532</name>
</gene>
<dbReference type="InterPro" id="IPR001810">
    <property type="entry name" value="F-box_dom"/>
</dbReference>
<name>A0A395HSN2_ASPHC</name>
<protein>
    <recommendedName>
        <fullName evidence="1">F-box domain-containing protein</fullName>
    </recommendedName>
</protein>
<evidence type="ECO:0000313" key="3">
    <source>
        <dbReference type="Proteomes" id="UP000248961"/>
    </source>
</evidence>
<dbReference type="SUPFAM" id="SSF52047">
    <property type="entry name" value="RNI-like"/>
    <property type="match status" value="1"/>
</dbReference>
<sequence length="364" mass="41977">MSLTRLPPELFSMVAAHLSGWDLLSLYAVSVGVMTKIHSLPDWIMARSLRVLCTDLSNRSLSQMHGIAQIDILRKHVQVMRIEPPFGPLYPLHRVTTHELIEQPTQIPSIKTLKNDLVCSLTNCRSFEICLNRHEGRRTYLDSDDVLNVLLHIFVEAALPVEHLSLYTHNFAEELRESRRARPDTQDNTRVHKQPDLARAWSKLTSLQVTQPYYYHLANYLYRLLPRILRTAPKLERLILIGDANSAKSRSLVCVLKNVKPLAEIKHLEIRRSAFRPEDFEEWLPLIGRHLRSLKFSMCSKISAASWTRFFRCVRKNCPLLEAVAFEEMQVGGFSCLTAKHEGQRMAAVLDNISWRFEKAEQDC</sequence>
<dbReference type="EMBL" id="KZ824294">
    <property type="protein sequence ID" value="RAL10556.1"/>
    <property type="molecule type" value="Genomic_DNA"/>
</dbReference>
<dbReference type="Proteomes" id="UP000248961">
    <property type="component" value="Unassembled WGS sequence"/>
</dbReference>
<dbReference type="RefSeq" id="XP_025549710.1">
    <property type="nucleotide sequence ID" value="XM_025698466.1"/>
</dbReference>
<dbReference type="OrthoDB" id="5279008at2759"/>
<organism evidence="2 3">
    <name type="scientific">Aspergillus homomorphus (strain CBS 101889)</name>
    <dbReference type="NCBI Taxonomy" id="1450537"/>
    <lineage>
        <taxon>Eukaryota</taxon>
        <taxon>Fungi</taxon>
        <taxon>Dikarya</taxon>
        <taxon>Ascomycota</taxon>
        <taxon>Pezizomycotina</taxon>
        <taxon>Eurotiomycetes</taxon>
        <taxon>Eurotiomycetidae</taxon>
        <taxon>Eurotiales</taxon>
        <taxon>Aspergillaceae</taxon>
        <taxon>Aspergillus</taxon>
        <taxon>Aspergillus subgen. Circumdati</taxon>
    </lineage>
</organism>
<dbReference type="AlphaFoldDB" id="A0A395HSN2"/>
<evidence type="ECO:0000259" key="1">
    <source>
        <dbReference type="PROSITE" id="PS50181"/>
    </source>
</evidence>
<feature type="domain" description="F-box" evidence="1">
    <location>
        <begin position="1"/>
        <end position="30"/>
    </location>
</feature>
<proteinExistence type="predicted"/>
<accession>A0A395HSN2</accession>
<dbReference type="PROSITE" id="PS50181">
    <property type="entry name" value="FBOX"/>
    <property type="match status" value="1"/>
</dbReference>
<dbReference type="GeneID" id="37202755"/>